<dbReference type="GO" id="GO:0016042">
    <property type="term" value="P:lipid catabolic process"/>
    <property type="evidence" value="ECO:0007669"/>
    <property type="project" value="InterPro"/>
</dbReference>
<dbReference type="WBParaSite" id="scaffold2243_cov269.g4494">
    <property type="protein sequence ID" value="scaffold2243_cov269.g4494"/>
    <property type="gene ID" value="scaffold2243_cov269.g4494"/>
</dbReference>
<sequence length="274" mass="30412">MRAKINFLQFISIFVKILLILFLLPFYNCEFNPDFRAFVHNRYGLPIVNQLERRDLGNDASTGGGPVGNEEAVVIVHGITNKITRFNGIIEKLRSQGFQVFGTTWGDGGTTPVGLVELRCAYVKQIRSMLIAVREYTNKKVNAILGGTCVDTRELLGPPLTEHVDTFLSVAGTNNGALPCLVPIPVGTCNKKNGLHCESEFLSDINKLKGYEGTNIFSIFSTSDEKIGLKMCSRLVSPIIGETGYVRKEGLTHDQVMDNTIDTQINFIFKHRPK</sequence>
<evidence type="ECO:0000313" key="3">
    <source>
        <dbReference type="WBParaSite" id="scaffold2243_cov269.g4494"/>
    </source>
</evidence>
<dbReference type="Proteomes" id="UP000887561">
    <property type="component" value="Unplaced"/>
</dbReference>
<dbReference type="SUPFAM" id="SSF53474">
    <property type="entry name" value="alpha/beta-Hydrolases"/>
    <property type="match status" value="1"/>
</dbReference>
<keyword evidence="1" id="KW-0812">Transmembrane</keyword>
<accession>A0A915M1P9</accession>
<evidence type="ECO:0000313" key="2">
    <source>
        <dbReference type="Proteomes" id="UP000887561"/>
    </source>
</evidence>
<organism evidence="2 3">
    <name type="scientific">Meloidogyne javanica</name>
    <name type="common">Root-knot nematode worm</name>
    <dbReference type="NCBI Taxonomy" id="6303"/>
    <lineage>
        <taxon>Eukaryota</taxon>
        <taxon>Metazoa</taxon>
        <taxon>Ecdysozoa</taxon>
        <taxon>Nematoda</taxon>
        <taxon>Chromadorea</taxon>
        <taxon>Rhabditida</taxon>
        <taxon>Tylenchina</taxon>
        <taxon>Tylenchomorpha</taxon>
        <taxon>Tylenchoidea</taxon>
        <taxon>Meloidogynidae</taxon>
        <taxon>Meloidogyninae</taxon>
        <taxon>Meloidogyne</taxon>
        <taxon>Meloidogyne incognita group</taxon>
    </lineage>
</organism>
<keyword evidence="1" id="KW-0472">Membrane</keyword>
<reference evidence="3" key="1">
    <citation type="submission" date="2022-11" db="UniProtKB">
        <authorList>
            <consortium name="WormBaseParasite"/>
        </authorList>
    </citation>
    <scope>IDENTIFICATION</scope>
</reference>
<dbReference type="PANTHER" id="PTHR32015:SF3">
    <property type="entry name" value="TRIACYLGLYCEROL LIPASE"/>
    <property type="match status" value="1"/>
</dbReference>
<feature type="transmembrane region" description="Helical" evidence="1">
    <location>
        <begin position="7"/>
        <end position="27"/>
    </location>
</feature>
<proteinExistence type="predicted"/>
<dbReference type="AlphaFoldDB" id="A0A915M1P9"/>
<keyword evidence="1" id="KW-1133">Transmembrane helix</keyword>
<dbReference type="GO" id="GO:0016298">
    <property type="term" value="F:lipase activity"/>
    <property type="evidence" value="ECO:0007669"/>
    <property type="project" value="TreeGrafter"/>
</dbReference>
<keyword evidence="2" id="KW-1185">Reference proteome</keyword>
<evidence type="ECO:0000256" key="1">
    <source>
        <dbReference type="SAM" id="Phobius"/>
    </source>
</evidence>
<dbReference type="InterPro" id="IPR029058">
    <property type="entry name" value="AB_hydrolase_fold"/>
</dbReference>
<dbReference type="Pfam" id="PF01674">
    <property type="entry name" value="Lipase_2"/>
    <property type="match status" value="1"/>
</dbReference>
<dbReference type="PANTHER" id="PTHR32015">
    <property type="entry name" value="FASTING INDUCED LIPASE"/>
    <property type="match status" value="1"/>
</dbReference>
<dbReference type="InterPro" id="IPR002918">
    <property type="entry name" value="Lipase_EstA/Esterase_EstB"/>
</dbReference>
<dbReference type="Gene3D" id="3.40.50.1820">
    <property type="entry name" value="alpha/beta hydrolase"/>
    <property type="match status" value="1"/>
</dbReference>
<name>A0A915M1P9_MELJA</name>
<protein>
    <submittedName>
        <fullName evidence="3">Triacylglycerol lipase</fullName>
    </submittedName>
</protein>